<dbReference type="SUPFAM" id="SSF48452">
    <property type="entry name" value="TPR-like"/>
    <property type="match status" value="1"/>
</dbReference>
<dbReference type="PANTHER" id="PTHR46035:SF1">
    <property type="entry name" value="TETRATRICOPEPTIDE REPEAT PROTEIN 4"/>
    <property type="match status" value="1"/>
</dbReference>
<dbReference type="InterPro" id="IPR019734">
    <property type="entry name" value="TPR_rpt"/>
</dbReference>
<accession>A0AAU9Y3J6</accession>
<evidence type="ECO:0008006" key="3">
    <source>
        <dbReference type="Google" id="ProtNLM"/>
    </source>
</evidence>
<dbReference type="PANTHER" id="PTHR46035">
    <property type="entry name" value="TETRATRICOPEPTIDE REPEAT PROTEIN 4"/>
    <property type="match status" value="1"/>
</dbReference>
<dbReference type="InterPro" id="IPR011990">
    <property type="entry name" value="TPR-like_helical_dom_sf"/>
</dbReference>
<dbReference type="Pfam" id="PF00515">
    <property type="entry name" value="TPR_1"/>
    <property type="match status" value="1"/>
</dbReference>
<name>A0AAU9Y3J6_9CNID</name>
<dbReference type="GO" id="GO:0051879">
    <property type="term" value="F:Hsp90 protein binding"/>
    <property type="evidence" value="ECO:0007669"/>
    <property type="project" value="TreeGrafter"/>
</dbReference>
<proteinExistence type="predicted"/>
<dbReference type="GO" id="GO:0006457">
    <property type="term" value="P:protein folding"/>
    <property type="evidence" value="ECO:0007669"/>
    <property type="project" value="TreeGrafter"/>
</dbReference>
<protein>
    <recommendedName>
        <fullName evidence="3">Tetratricopeptide repeat protein</fullName>
    </recommendedName>
</protein>
<dbReference type="PROSITE" id="PS50293">
    <property type="entry name" value="TPR_REGION"/>
    <property type="match status" value="1"/>
</dbReference>
<dbReference type="EMBL" id="CALNXJ010000126">
    <property type="protein sequence ID" value="CAH3165972.1"/>
    <property type="molecule type" value="Genomic_DNA"/>
</dbReference>
<keyword evidence="2" id="KW-1185">Reference proteome</keyword>
<evidence type="ECO:0000313" key="1">
    <source>
        <dbReference type="EMBL" id="CAH3165972.1"/>
    </source>
</evidence>
<dbReference type="Gene3D" id="1.25.40.10">
    <property type="entry name" value="Tetratricopeptide repeat domain"/>
    <property type="match status" value="2"/>
</dbReference>
<reference evidence="1 2" key="1">
    <citation type="submission" date="2022-05" db="EMBL/GenBank/DDBJ databases">
        <authorList>
            <consortium name="Genoscope - CEA"/>
            <person name="William W."/>
        </authorList>
    </citation>
    <scope>NUCLEOTIDE SEQUENCE [LARGE SCALE GENOMIC DNA]</scope>
</reference>
<organism evidence="1 2">
    <name type="scientific">Pocillopora meandrina</name>
    <dbReference type="NCBI Taxonomy" id="46732"/>
    <lineage>
        <taxon>Eukaryota</taxon>
        <taxon>Metazoa</taxon>
        <taxon>Cnidaria</taxon>
        <taxon>Anthozoa</taxon>
        <taxon>Hexacorallia</taxon>
        <taxon>Scleractinia</taxon>
        <taxon>Astrocoeniina</taxon>
        <taxon>Pocilloporidae</taxon>
        <taxon>Pocillopora</taxon>
    </lineage>
</organism>
<dbReference type="SMART" id="SM00028">
    <property type="entry name" value="TPR"/>
    <property type="match status" value="3"/>
</dbReference>
<gene>
    <name evidence="1" type="ORF">PMEA_00004456</name>
</gene>
<dbReference type="GO" id="GO:0005829">
    <property type="term" value="C:cytosol"/>
    <property type="evidence" value="ECO:0007669"/>
    <property type="project" value="TreeGrafter"/>
</dbReference>
<dbReference type="Pfam" id="PF13181">
    <property type="entry name" value="TPR_8"/>
    <property type="match status" value="1"/>
</dbReference>
<dbReference type="AlphaFoldDB" id="A0AAU9Y3J6"/>
<dbReference type="Proteomes" id="UP001159428">
    <property type="component" value="Unassembled WGS sequence"/>
</dbReference>
<sequence>MNCNEKELKAKLHNNRAIAHSKLGNHQDSLRDAEAAIELNPTFLKAIVRGAAACIELKRFEEAITWCDKGLAIDKNNRIFSSLRLQSVSEVGDKSMEEKDPISHDHGSASSGDVKKVIDLYNQGKEAIEYNNLDLKIAKEVGDKHGEGNAYGNLGNAYHRLGDFKKAIEYHNLHLKIAKK</sequence>
<dbReference type="GO" id="GO:0005634">
    <property type="term" value="C:nucleus"/>
    <property type="evidence" value="ECO:0007669"/>
    <property type="project" value="TreeGrafter"/>
</dbReference>
<dbReference type="GO" id="GO:0030544">
    <property type="term" value="F:Hsp70 protein binding"/>
    <property type="evidence" value="ECO:0007669"/>
    <property type="project" value="TreeGrafter"/>
</dbReference>
<evidence type="ECO:0000313" key="2">
    <source>
        <dbReference type="Proteomes" id="UP001159428"/>
    </source>
</evidence>
<comment type="caution">
    <text evidence="1">The sequence shown here is derived from an EMBL/GenBank/DDBJ whole genome shotgun (WGS) entry which is preliminary data.</text>
</comment>
<dbReference type="Pfam" id="PF13424">
    <property type="entry name" value="TPR_12"/>
    <property type="match status" value="1"/>
</dbReference>